<keyword evidence="2" id="KW-1185">Reference proteome</keyword>
<evidence type="ECO:0000313" key="1">
    <source>
        <dbReference type="EMBL" id="CAB0002896.1"/>
    </source>
</evidence>
<dbReference type="AlphaFoldDB" id="A0A6H5GH78"/>
<protein>
    <submittedName>
        <fullName evidence="1">Uncharacterized protein</fullName>
    </submittedName>
</protein>
<dbReference type="EMBL" id="CADCXU010013154">
    <property type="protein sequence ID" value="CAB0002896.1"/>
    <property type="molecule type" value="Genomic_DNA"/>
</dbReference>
<dbReference type="Proteomes" id="UP000479000">
    <property type="component" value="Unassembled WGS sequence"/>
</dbReference>
<gene>
    <name evidence="1" type="ORF">NTEN_LOCUS8634</name>
</gene>
<name>A0A6H5GH78_9HEMI</name>
<reference evidence="1 2" key="1">
    <citation type="submission" date="2020-02" db="EMBL/GenBank/DDBJ databases">
        <authorList>
            <person name="Ferguson B K."/>
        </authorList>
    </citation>
    <scope>NUCLEOTIDE SEQUENCE [LARGE SCALE GENOMIC DNA]</scope>
</reference>
<sequence>MWRDCLEVRPVVKSGLSRLGGQIGEQGGQIVRDGGGHHLRVKATYGLRESGAIFQPIASAVRQIFTASTAAQERAVLRHQRLPTLQLGNKIGPYSGSKLEPMLLERLANVPRSRELLWTHRERREFWNVPGTQLLYSSSFRADSPWRPHGSC</sequence>
<organism evidence="1 2">
    <name type="scientific">Nesidiocoris tenuis</name>
    <dbReference type="NCBI Taxonomy" id="355587"/>
    <lineage>
        <taxon>Eukaryota</taxon>
        <taxon>Metazoa</taxon>
        <taxon>Ecdysozoa</taxon>
        <taxon>Arthropoda</taxon>
        <taxon>Hexapoda</taxon>
        <taxon>Insecta</taxon>
        <taxon>Pterygota</taxon>
        <taxon>Neoptera</taxon>
        <taxon>Paraneoptera</taxon>
        <taxon>Hemiptera</taxon>
        <taxon>Heteroptera</taxon>
        <taxon>Panheteroptera</taxon>
        <taxon>Cimicomorpha</taxon>
        <taxon>Miridae</taxon>
        <taxon>Dicyphina</taxon>
        <taxon>Nesidiocoris</taxon>
    </lineage>
</organism>
<proteinExistence type="predicted"/>
<evidence type="ECO:0000313" key="2">
    <source>
        <dbReference type="Proteomes" id="UP000479000"/>
    </source>
</evidence>
<accession>A0A6H5GH78</accession>